<proteinExistence type="predicted"/>
<evidence type="ECO:0000313" key="4">
    <source>
        <dbReference type="Proteomes" id="UP000245921"/>
    </source>
</evidence>
<evidence type="ECO:0000313" key="3">
    <source>
        <dbReference type="EMBL" id="PWJ96688.1"/>
    </source>
</evidence>
<reference evidence="3 4" key="1">
    <citation type="submission" date="2018-05" db="EMBL/GenBank/DDBJ databases">
        <title>Genomic Encyclopedia of Type Strains, Phase IV (KMG-IV): sequencing the most valuable type-strain genomes for metagenomic binning, comparative biology and taxonomic classification.</title>
        <authorList>
            <person name="Goeker M."/>
        </authorList>
    </citation>
    <scope>NUCLEOTIDE SEQUENCE [LARGE SCALE GENOMIC DNA]</scope>
    <source>
        <strain evidence="3 4">DSM 24906</strain>
    </source>
</reference>
<feature type="domain" description="PASTA" evidence="2">
    <location>
        <begin position="95"/>
        <end position="161"/>
    </location>
</feature>
<dbReference type="EMBL" id="QGGI01000001">
    <property type="protein sequence ID" value="PWJ96688.1"/>
    <property type="molecule type" value="Genomic_DNA"/>
</dbReference>
<accession>A0AA45HJT1</accession>
<keyword evidence="1" id="KW-0472">Membrane</keyword>
<keyword evidence="4" id="KW-1185">Reference proteome</keyword>
<dbReference type="RefSeq" id="WP_158274740.1">
    <property type="nucleotide sequence ID" value="NZ_JAMHJO010000001.1"/>
</dbReference>
<dbReference type="PROSITE" id="PS51178">
    <property type="entry name" value="PASTA"/>
    <property type="match status" value="1"/>
</dbReference>
<keyword evidence="1" id="KW-1133">Transmembrane helix</keyword>
<organism evidence="3 4">
    <name type="scientific">Oceanotoga teriensis</name>
    <dbReference type="NCBI Taxonomy" id="515440"/>
    <lineage>
        <taxon>Bacteria</taxon>
        <taxon>Thermotogati</taxon>
        <taxon>Thermotogota</taxon>
        <taxon>Thermotogae</taxon>
        <taxon>Petrotogales</taxon>
        <taxon>Petrotogaceae</taxon>
        <taxon>Oceanotoga</taxon>
    </lineage>
</organism>
<dbReference type="Pfam" id="PF03793">
    <property type="entry name" value="PASTA"/>
    <property type="match status" value="2"/>
</dbReference>
<protein>
    <submittedName>
        <fullName evidence="3">Serine/threonine-protein kinase</fullName>
    </submittedName>
</protein>
<keyword evidence="3" id="KW-0808">Transferase</keyword>
<sequence length="167" mass="18666">MRIFGKVISSFLLFFLGLFTAGVLSLLILIFFVNTSKYVEIPYLTGENKDVAIKSLEEKGLIPNIVGNGNTVLYTEPGHDVKVKTGHHVIVQMRNIEKQKVPDLLNIPLEVAEQFLTEFNIKYDIQKISTYQKDKNGLIVNISPSPGNEILNDTIILSVGVYEGVEK</sequence>
<evidence type="ECO:0000256" key="1">
    <source>
        <dbReference type="SAM" id="Phobius"/>
    </source>
</evidence>
<dbReference type="Proteomes" id="UP000245921">
    <property type="component" value="Unassembled WGS sequence"/>
</dbReference>
<dbReference type="SUPFAM" id="SSF54184">
    <property type="entry name" value="Penicillin-binding protein 2x (pbp-2x), c-terminal domain"/>
    <property type="match status" value="1"/>
</dbReference>
<dbReference type="GO" id="GO:0016301">
    <property type="term" value="F:kinase activity"/>
    <property type="evidence" value="ECO:0007669"/>
    <property type="project" value="UniProtKB-KW"/>
</dbReference>
<keyword evidence="1" id="KW-0812">Transmembrane</keyword>
<dbReference type="SMART" id="SM00740">
    <property type="entry name" value="PASTA"/>
    <property type="match status" value="2"/>
</dbReference>
<evidence type="ECO:0000259" key="2">
    <source>
        <dbReference type="PROSITE" id="PS51178"/>
    </source>
</evidence>
<dbReference type="AlphaFoldDB" id="A0AA45HJT1"/>
<gene>
    <name evidence="3" type="ORF">C7380_101263</name>
</gene>
<name>A0AA45HJT1_9BACT</name>
<keyword evidence="3" id="KW-0418">Kinase</keyword>
<feature type="transmembrane region" description="Helical" evidence="1">
    <location>
        <begin position="12"/>
        <end position="33"/>
    </location>
</feature>
<dbReference type="InterPro" id="IPR005543">
    <property type="entry name" value="PASTA_dom"/>
</dbReference>
<comment type="caution">
    <text evidence="3">The sequence shown here is derived from an EMBL/GenBank/DDBJ whole genome shotgun (WGS) entry which is preliminary data.</text>
</comment>